<protein>
    <submittedName>
        <fullName evidence="1">Uncharacterized protein</fullName>
    </submittedName>
</protein>
<accession>A0A0G1IXU4</accession>
<gene>
    <name evidence="1" type="ORF">UW55_C0001G0116</name>
</gene>
<sequence length="547" mass="63376">MKIDYLSCTKMLYFAEKLLRDGYYELPDITDAFAKQFDMTANEAKEICEQFEYEKLLVWEDKPVEIEDKYGNLAHEMSYDALLVDQEAVKKQVAYLKEHYVLRQTPFIPREAVFSIAKQIEKLFSKDEWLRAVVAFAQFDNVALFLNEGSYTLTDLLFRHAYARKRAKPLSVVLTEFLNPIYYDINGKETANKLFEYINSVLTASASKDDYQEWLKEAAKYTAAKKSGEAMQTRMIAGVKNKANLDGFSEDNLRKIKKFVELVYNQIELADCGKLQCIVKIPLSTLNRAEFDKEEAKIMVNAVNRIVGEKLIVILRDEIYEIDKLRRKGTQSSQSPNISNAEFGVAAGEFNRDSEQYRAEILNEWLETEGKKLGLQLDDFIYKFVLKLENNALLKINILRLQFDAFTPLHSVSEMVSPKPAADEVLMQDNPKPYTEARNGQGYFKFYKQATPIKIGGLNSRHYRLLDILCSPFGAHRTIASVFESIRLPKDKNDTTLNDSNTRAQRMLQIIENTKKELQKERYEKLRGKLKYQFDDRKQNMWLEVEG</sequence>
<proteinExistence type="predicted"/>
<comment type="caution">
    <text evidence="1">The sequence shown here is derived from an EMBL/GenBank/DDBJ whole genome shotgun (WGS) entry which is preliminary data.</text>
</comment>
<dbReference type="EMBL" id="LCIT01000001">
    <property type="protein sequence ID" value="KKT63823.1"/>
    <property type="molecule type" value="Genomic_DNA"/>
</dbReference>
<dbReference type="Proteomes" id="UP000033945">
    <property type="component" value="Unassembled WGS sequence"/>
</dbReference>
<dbReference type="AlphaFoldDB" id="A0A0G1IXU4"/>
<evidence type="ECO:0000313" key="1">
    <source>
        <dbReference type="EMBL" id="KKT63823.1"/>
    </source>
</evidence>
<reference evidence="1 2" key="1">
    <citation type="journal article" date="2015" name="Nature">
        <title>rRNA introns, odd ribosomes, and small enigmatic genomes across a large radiation of phyla.</title>
        <authorList>
            <person name="Brown C.T."/>
            <person name="Hug L.A."/>
            <person name="Thomas B.C."/>
            <person name="Sharon I."/>
            <person name="Castelle C.J."/>
            <person name="Singh A."/>
            <person name="Wilkins M.J."/>
            <person name="Williams K.H."/>
            <person name="Banfield J.F."/>
        </authorList>
    </citation>
    <scope>NUCLEOTIDE SEQUENCE [LARGE SCALE GENOMIC DNA]</scope>
</reference>
<evidence type="ECO:0000313" key="2">
    <source>
        <dbReference type="Proteomes" id="UP000033945"/>
    </source>
</evidence>
<organism evidence="1 2">
    <name type="scientific">Candidatus Giovannonibacteria bacterium GW2011_GWA2_44_26</name>
    <dbReference type="NCBI Taxonomy" id="1618648"/>
    <lineage>
        <taxon>Bacteria</taxon>
        <taxon>Candidatus Giovannoniibacteriota</taxon>
    </lineage>
</organism>
<name>A0A0G1IXU4_9BACT</name>